<dbReference type="Pfam" id="PF01593">
    <property type="entry name" value="Amino_oxidase"/>
    <property type="match status" value="1"/>
</dbReference>
<gene>
    <name evidence="5" type="ORF">ACFSYJ_18020</name>
</gene>
<reference evidence="6" key="1">
    <citation type="journal article" date="2019" name="Int. J. Syst. Evol. Microbiol.">
        <title>The Global Catalogue of Microorganisms (GCM) 10K type strain sequencing project: providing services to taxonomists for standard genome sequencing and annotation.</title>
        <authorList>
            <consortium name="The Broad Institute Genomics Platform"/>
            <consortium name="The Broad Institute Genome Sequencing Center for Infectious Disease"/>
            <person name="Wu L."/>
            <person name="Ma J."/>
        </authorList>
    </citation>
    <scope>NUCLEOTIDE SEQUENCE [LARGE SCALE GENOMIC DNA]</scope>
    <source>
        <strain evidence="6">CGMCC 4.7643</strain>
    </source>
</reference>
<feature type="domain" description="Amine oxidase" evidence="4">
    <location>
        <begin position="209"/>
        <end position="465"/>
    </location>
</feature>
<dbReference type="Proteomes" id="UP001597419">
    <property type="component" value="Unassembled WGS sequence"/>
</dbReference>
<comment type="subunit">
    <text evidence="2">Interacts with COX5B; this interaction may contribute to localize PYROXD2 to the inner face of the inner mitochondrial membrane.</text>
</comment>
<organism evidence="5 6">
    <name type="scientific">Amycolatopsis samaneae</name>
    <dbReference type="NCBI Taxonomy" id="664691"/>
    <lineage>
        <taxon>Bacteria</taxon>
        <taxon>Bacillati</taxon>
        <taxon>Actinomycetota</taxon>
        <taxon>Actinomycetes</taxon>
        <taxon>Pseudonocardiales</taxon>
        <taxon>Pseudonocardiaceae</taxon>
        <taxon>Amycolatopsis</taxon>
    </lineage>
</organism>
<dbReference type="Gene3D" id="3.50.50.60">
    <property type="entry name" value="FAD/NAD(P)-binding domain"/>
    <property type="match status" value="2"/>
</dbReference>
<dbReference type="SUPFAM" id="SSF51905">
    <property type="entry name" value="FAD/NAD(P)-binding domain"/>
    <property type="match status" value="1"/>
</dbReference>
<evidence type="ECO:0000313" key="6">
    <source>
        <dbReference type="Proteomes" id="UP001597419"/>
    </source>
</evidence>
<dbReference type="EMBL" id="JBHUKU010000009">
    <property type="protein sequence ID" value="MFD2460510.1"/>
    <property type="molecule type" value="Genomic_DNA"/>
</dbReference>
<proteinExistence type="predicted"/>
<dbReference type="RefSeq" id="WP_345393562.1">
    <property type="nucleotide sequence ID" value="NZ_BAABHG010000006.1"/>
</dbReference>
<dbReference type="InterPro" id="IPR036188">
    <property type="entry name" value="FAD/NAD-bd_sf"/>
</dbReference>
<protein>
    <recommendedName>
        <fullName evidence="3">Pyridine nucleotide-disulfide oxidoreductase domain-containing protein 2</fullName>
    </recommendedName>
</protein>
<dbReference type="InterPro" id="IPR002937">
    <property type="entry name" value="Amino_oxidase"/>
</dbReference>
<sequence>MSAEVAVVGSGPNGLAAAVLLARAGLDVEVHEAAPGIGGGARTLPLFDSEVRHDVCSAVHPMAAASPFFRGFDLAAHGVELLHPEISYAHPLDERRTALAYPELDRTRAALGADGERWRWLMGPLAARGPGVVETLLGDLRHLPRDPRAAALLPSRMLAQVSGAGFRGREAPALLAGVAAHTMSRQPALPAAGAALLLGHLAHTTGWPIPRGGSQSIVDALAADLRAHGGRIHVGSRVTDLRQLRHARAVLLDLVPRGVLDIAGPLLPAGYRRALERYRHGAGAAKVDFLVSEPVPWRDKRIGAAGTVHIGGTSAEVYTAENAVAAGRRAAEPFVLLAEPMATDPSRGLPGKRPVWTYAHVPHGDPIDATDVVRRRIERFAPGFSDTILASRARSALEMETHNANYVGGDIAGGLVSLRQVLARPAPRWNPYRTPLTGVYLCSAATPPGAGVHGMAGMHAAKAVLRREFGVPDRPIGWATTT</sequence>
<evidence type="ECO:0000313" key="5">
    <source>
        <dbReference type="EMBL" id="MFD2460510.1"/>
    </source>
</evidence>
<comment type="caution">
    <text evidence="5">The sequence shown here is derived from an EMBL/GenBank/DDBJ whole genome shotgun (WGS) entry which is preliminary data.</text>
</comment>
<evidence type="ECO:0000256" key="2">
    <source>
        <dbReference type="ARBA" id="ARBA00038825"/>
    </source>
</evidence>
<dbReference type="PANTHER" id="PTHR10668">
    <property type="entry name" value="PHYTOENE DEHYDROGENASE"/>
    <property type="match status" value="1"/>
</dbReference>
<accession>A0ABW5GI45</accession>
<evidence type="ECO:0000256" key="3">
    <source>
        <dbReference type="ARBA" id="ARBA00040298"/>
    </source>
</evidence>
<evidence type="ECO:0000256" key="1">
    <source>
        <dbReference type="ARBA" id="ARBA00037217"/>
    </source>
</evidence>
<comment type="function">
    <text evidence="1">Probable oxidoreductase that may play a role as regulator of mitochondrial function.</text>
</comment>
<dbReference type="PANTHER" id="PTHR10668:SF105">
    <property type="entry name" value="DEHYDROGENASE-RELATED"/>
    <property type="match status" value="1"/>
</dbReference>
<keyword evidence="6" id="KW-1185">Reference proteome</keyword>
<evidence type="ECO:0000259" key="4">
    <source>
        <dbReference type="Pfam" id="PF01593"/>
    </source>
</evidence>
<name>A0ABW5GI45_9PSEU</name>
<dbReference type="PRINTS" id="PR00419">
    <property type="entry name" value="ADXRDTASE"/>
</dbReference>
<dbReference type="Pfam" id="PF13450">
    <property type="entry name" value="NAD_binding_8"/>
    <property type="match status" value="1"/>
</dbReference>